<dbReference type="OrthoDB" id="4096268at2759"/>
<dbReference type="PANTHER" id="PTHR15715">
    <property type="entry name" value="CENTROSOMAL PROTEIN OF 170 KDA"/>
    <property type="match status" value="1"/>
</dbReference>
<sequence>MDMLDDDIVYLGSRNPQSPSTARPSSQSPLTGERCFHPFAETRGIDPKSSSLDLTGIVLHVEKCGSVEAQKLAFNRQDMAVVQIGRRSGFDPDRRRSSDIEQEGAMFRCAVVSRKHAKIAFSDSGSAYLIDLYSHHGTHIRRSEEKYMKTINPETPTLLHDGDVITFGKTVGKNEEAVRPVTVRVELVYRSTPASPSSVKSSSASSRLSVSPQLSYATPPKPSSGRYGVNASSSSDNESYSSGLYSDVDDVPSSSPAPAPPTEEPAPLPPHDSQSSIVSPKGKTPFNAVNLLKNLLPPLHPPTPRENLPSVADIMHRYFRPTPPLLNLFDSPKPSRDDKDESQPVGFDASQHDIYEPDPEVRSLGGDVHSLRSRSESPMDLASTSPSPAPEVIVSRHLSIPPLFTPVIRDTAQIDAPNADAAPESSNVYKAPSVNLTELYDLPGILSHSDSPVHSVSASSKETANPSGDLSDQIKNIRDNVMQLQEEVTKLHNHRKKYKARFTSNTEFMNQKLGEFYDKVDEANAECALLYDKVDAIRSVDIPDMQAQVDMLEERMEKLEGMDEDINVRGSDADEDEEAVQERQPSAAAGTDEIELMVGVAKVKSMIDELTLLRDNAMKDVAAELESIKVLRQTAMADIEKAKAELAAQALKFAEERCASPSPISFRSGRTTPVPPSLKRKRDDTDENEDRDEAGEGDSSLMSERFPESEFHRVAQAMPGVAEARDQQDVAMEGIQLPLTMTALRDDIYGPHVLDSPPPRKRARRVVSVVAQTATAVTIGAVVTWTALAFS</sequence>
<feature type="region of interest" description="Disordered" evidence="1">
    <location>
        <begin position="325"/>
        <end position="389"/>
    </location>
</feature>
<dbReference type="InterPro" id="IPR051176">
    <property type="entry name" value="Cent_Immune-Sig_Mod"/>
</dbReference>
<dbReference type="PANTHER" id="PTHR15715:SF37">
    <property type="entry name" value="LD47843P"/>
    <property type="match status" value="1"/>
</dbReference>
<feature type="region of interest" description="Disordered" evidence="1">
    <location>
        <begin position="661"/>
        <end position="704"/>
    </location>
</feature>
<feature type="region of interest" description="Disordered" evidence="1">
    <location>
        <begin position="191"/>
        <end position="284"/>
    </location>
</feature>
<dbReference type="CDD" id="cd00060">
    <property type="entry name" value="FHA"/>
    <property type="match status" value="1"/>
</dbReference>
<feature type="compositionally biased region" description="Basic and acidic residues" evidence="1">
    <location>
        <begin position="350"/>
        <end position="361"/>
    </location>
</feature>
<dbReference type="InParanoid" id="A0A409Y8K1"/>
<feature type="compositionally biased region" description="Low complexity" evidence="1">
    <location>
        <begin position="232"/>
        <end position="254"/>
    </location>
</feature>
<dbReference type="SUPFAM" id="SSF49879">
    <property type="entry name" value="SMAD/FHA domain"/>
    <property type="match status" value="1"/>
</dbReference>
<feature type="region of interest" description="Disordered" evidence="1">
    <location>
        <begin position="11"/>
        <end position="33"/>
    </location>
</feature>
<accession>A0A409Y8K1</accession>
<dbReference type="InterPro" id="IPR008984">
    <property type="entry name" value="SMAD_FHA_dom_sf"/>
</dbReference>
<feature type="compositionally biased region" description="Low complexity" evidence="1">
    <location>
        <begin position="450"/>
        <end position="460"/>
    </location>
</feature>
<feature type="compositionally biased region" description="Pro residues" evidence="1">
    <location>
        <begin position="255"/>
        <end position="270"/>
    </location>
</feature>
<evidence type="ECO:0000256" key="1">
    <source>
        <dbReference type="SAM" id="MobiDB-lite"/>
    </source>
</evidence>
<organism evidence="3 4">
    <name type="scientific">Panaeolus cyanescens</name>
    <dbReference type="NCBI Taxonomy" id="181874"/>
    <lineage>
        <taxon>Eukaryota</taxon>
        <taxon>Fungi</taxon>
        <taxon>Dikarya</taxon>
        <taxon>Basidiomycota</taxon>
        <taxon>Agaricomycotina</taxon>
        <taxon>Agaricomycetes</taxon>
        <taxon>Agaricomycetidae</taxon>
        <taxon>Agaricales</taxon>
        <taxon>Agaricineae</taxon>
        <taxon>Galeropsidaceae</taxon>
        <taxon>Panaeolus</taxon>
    </lineage>
</organism>
<feature type="region of interest" description="Disordered" evidence="1">
    <location>
        <begin position="570"/>
        <end position="591"/>
    </location>
</feature>
<reference evidence="3 4" key="1">
    <citation type="journal article" date="2018" name="Evol. Lett.">
        <title>Horizontal gene cluster transfer increased hallucinogenic mushroom diversity.</title>
        <authorList>
            <person name="Reynolds H.T."/>
            <person name="Vijayakumar V."/>
            <person name="Gluck-Thaler E."/>
            <person name="Korotkin H.B."/>
            <person name="Matheny P.B."/>
            <person name="Slot J.C."/>
        </authorList>
    </citation>
    <scope>NUCLEOTIDE SEQUENCE [LARGE SCALE GENOMIC DNA]</scope>
    <source>
        <strain evidence="3 4">2629</strain>
    </source>
</reference>
<dbReference type="PROSITE" id="PS50006">
    <property type="entry name" value="FHA_DOMAIN"/>
    <property type="match status" value="1"/>
</dbReference>
<comment type="caution">
    <text evidence="3">The sequence shown here is derived from an EMBL/GenBank/DDBJ whole genome shotgun (WGS) entry which is preliminary data.</text>
</comment>
<protein>
    <recommendedName>
        <fullName evidence="2">FHA domain-containing protein</fullName>
    </recommendedName>
</protein>
<evidence type="ECO:0000259" key="2">
    <source>
        <dbReference type="PROSITE" id="PS50006"/>
    </source>
</evidence>
<feature type="compositionally biased region" description="Polar residues" evidence="1">
    <location>
        <begin position="14"/>
        <end position="30"/>
    </location>
</feature>
<feature type="compositionally biased region" description="Acidic residues" evidence="1">
    <location>
        <begin position="685"/>
        <end position="696"/>
    </location>
</feature>
<evidence type="ECO:0000313" key="4">
    <source>
        <dbReference type="Proteomes" id="UP000284842"/>
    </source>
</evidence>
<feature type="domain" description="FHA" evidence="2">
    <location>
        <begin position="82"/>
        <end position="145"/>
    </location>
</feature>
<keyword evidence="4" id="KW-1185">Reference proteome</keyword>
<feature type="compositionally biased region" description="Basic and acidic residues" evidence="1">
    <location>
        <begin position="333"/>
        <end position="342"/>
    </location>
</feature>
<feature type="region of interest" description="Disordered" evidence="1">
    <location>
        <begin position="450"/>
        <end position="472"/>
    </location>
</feature>
<dbReference type="EMBL" id="NHTK01001360">
    <property type="protein sequence ID" value="PPQ99380.1"/>
    <property type="molecule type" value="Genomic_DNA"/>
</dbReference>
<proteinExistence type="predicted"/>
<feature type="compositionally biased region" description="Polar residues" evidence="1">
    <location>
        <begin position="662"/>
        <end position="671"/>
    </location>
</feature>
<dbReference type="STRING" id="181874.A0A409Y8K1"/>
<dbReference type="Gene3D" id="2.60.200.20">
    <property type="match status" value="1"/>
</dbReference>
<gene>
    <name evidence="3" type="ORF">CVT24_009210</name>
</gene>
<feature type="compositionally biased region" description="Polar residues" evidence="1">
    <location>
        <begin position="461"/>
        <end position="472"/>
    </location>
</feature>
<evidence type="ECO:0000313" key="3">
    <source>
        <dbReference type="EMBL" id="PPQ99380.1"/>
    </source>
</evidence>
<feature type="compositionally biased region" description="Low complexity" evidence="1">
    <location>
        <begin position="191"/>
        <end position="215"/>
    </location>
</feature>
<name>A0A409Y8K1_9AGAR</name>
<dbReference type="Pfam" id="PF00498">
    <property type="entry name" value="FHA"/>
    <property type="match status" value="1"/>
</dbReference>
<dbReference type="Proteomes" id="UP000284842">
    <property type="component" value="Unassembled WGS sequence"/>
</dbReference>
<dbReference type="AlphaFoldDB" id="A0A409Y8K1"/>
<dbReference type="InterPro" id="IPR000253">
    <property type="entry name" value="FHA_dom"/>
</dbReference>